<feature type="transmembrane region" description="Helical" evidence="1">
    <location>
        <begin position="7"/>
        <end position="29"/>
    </location>
</feature>
<reference evidence="2 3" key="1">
    <citation type="submission" date="2019-03" db="EMBL/GenBank/DDBJ databases">
        <title>Lake Tanganyika Metagenome-Assembled Genomes (MAGs).</title>
        <authorList>
            <person name="Tran P."/>
        </authorList>
    </citation>
    <scope>NUCLEOTIDE SEQUENCE [LARGE SCALE GENOMIC DNA]</scope>
    <source>
        <strain evidence="2">K_DeepCast_65m_m2_236</strain>
    </source>
</reference>
<proteinExistence type="predicted"/>
<keyword evidence="1" id="KW-0812">Transmembrane</keyword>
<evidence type="ECO:0000313" key="3">
    <source>
        <dbReference type="Proteomes" id="UP000703893"/>
    </source>
</evidence>
<evidence type="ECO:0000313" key="2">
    <source>
        <dbReference type="EMBL" id="MBM3274563.1"/>
    </source>
</evidence>
<protein>
    <submittedName>
        <fullName evidence="2">Uncharacterized protein</fullName>
    </submittedName>
</protein>
<comment type="caution">
    <text evidence="2">The sequence shown here is derived from an EMBL/GenBank/DDBJ whole genome shotgun (WGS) entry which is preliminary data.</text>
</comment>
<dbReference type="Proteomes" id="UP000703893">
    <property type="component" value="Unassembled WGS sequence"/>
</dbReference>
<gene>
    <name evidence="2" type="ORF">FJZ00_05395</name>
</gene>
<keyword evidence="1" id="KW-0472">Membrane</keyword>
<dbReference type="AlphaFoldDB" id="A0A938BMR8"/>
<keyword evidence="1" id="KW-1133">Transmembrane helix</keyword>
<dbReference type="EMBL" id="VGJX01000252">
    <property type="protein sequence ID" value="MBM3274563.1"/>
    <property type="molecule type" value="Genomic_DNA"/>
</dbReference>
<feature type="transmembrane region" description="Helical" evidence="1">
    <location>
        <begin position="35"/>
        <end position="53"/>
    </location>
</feature>
<accession>A0A938BMR8</accession>
<evidence type="ECO:0000256" key="1">
    <source>
        <dbReference type="SAM" id="Phobius"/>
    </source>
</evidence>
<sequence>MAKRNPAGFFMATWVPYLIASISLSGLVGVIDFEAALFALAAATSLSGLLTLVREVQLPTLVNREEIAQPAIA</sequence>
<organism evidence="2 3">
    <name type="scientific">Candidatus Tanganyikabacteria bacterium</name>
    <dbReference type="NCBI Taxonomy" id="2961651"/>
    <lineage>
        <taxon>Bacteria</taxon>
        <taxon>Bacillati</taxon>
        <taxon>Candidatus Sericytochromatia</taxon>
        <taxon>Candidatus Tanganyikabacteria</taxon>
    </lineage>
</organism>
<name>A0A938BMR8_9BACT</name>